<dbReference type="PIRSF" id="PIRSF033725">
    <property type="entry name" value="UCP033725"/>
    <property type="match status" value="1"/>
</dbReference>
<dbReference type="EMBL" id="CP129013">
    <property type="protein sequence ID" value="WLR42588.1"/>
    <property type="molecule type" value="Genomic_DNA"/>
</dbReference>
<name>A0ABY9JWD7_9BACI</name>
<dbReference type="Proteomes" id="UP001197974">
    <property type="component" value="Chromosome"/>
</dbReference>
<organism evidence="1 2">
    <name type="scientific">Bacillus carboniphilus</name>
    <dbReference type="NCBI Taxonomy" id="86663"/>
    <lineage>
        <taxon>Bacteria</taxon>
        <taxon>Bacillati</taxon>
        <taxon>Bacillota</taxon>
        <taxon>Bacilli</taxon>
        <taxon>Bacillales</taxon>
        <taxon>Bacillaceae</taxon>
        <taxon>Bacillus</taxon>
    </lineage>
</organism>
<gene>
    <name evidence="1" type="ORF">LC087_18200</name>
</gene>
<sequence length="133" mass="15251">MKLLIKSGLYGMYKDEEYEITIDMDDNVKIMTEDKSKIDHTFVDTYKSGLFTKIVNPTELVNCISIVTYGIIQGEKVQVLKEKENDYQVSTNSLLVASNLNLPRVDRDTWIGWISKSKVKLIEEKTSINPLDL</sequence>
<accession>A0ABY9JWD7</accession>
<reference evidence="1 2" key="1">
    <citation type="submission" date="2023-06" db="EMBL/GenBank/DDBJ databases">
        <title>Five Gram-positive bacteria isolated from mangrove sediments in Shenzhen, Guangdong, China.</title>
        <authorList>
            <person name="Yu S."/>
            <person name="Zheng W."/>
            <person name="Huang Y."/>
        </authorList>
    </citation>
    <scope>NUCLEOTIDE SEQUENCE [LARGE SCALE GENOMIC DNA]</scope>
    <source>
        <strain evidence="1 2">SaN35-3</strain>
    </source>
</reference>
<proteinExistence type="predicted"/>
<keyword evidence="2" id="KW-1185">Reference proteome</keyword>
<evidence type="ECO:0000313" key="1">
    <source>
        <dbReference type="EMBL" id="WLR42588.1"/>
    </source>
</evidence>
<dbReference type="InterPro" id="IPR017020">
    <property type="entry name" value="UCP033725"/>
</dbReference>
<evidence type="ECO:0000313" key="2">
    <source>
        <dbReference type="Proteomes" id="UP001197974"/>
    </source>
</evidence>
<protein>
    <recommendedName>
        <fullName evidence="3">YopX protein domain-containing protein</fullName>
    </recommendedName>
</protein>
<evidence type="ECO:0008006" key="3">
    <source>
        <dbReference type="Google" id="ProtNLM"/>
    </source>
</evidence>